<proteinExistence type="predicted"/>
<protein>
    <submittedName>
        <fullName evidence="2">Uncharacterized protein</fullName>
    </submittedName>
</protein>
<dbReference type="AlphaFoldDB" id="A0A2H3L237"/>
<keyword evidence="1" id="KW-0812">Transmembrane</keyword>
<dbReference type="RefSeq" id="WP_097653238.1">
    <property type="nucleotide sequence ID" value="NZ_LYXE01000090.1"/>
</dbReference>
<dbReference type="Proteomes" id="UP000220922">
    <property type="component" value="Unassembled WGS sequence"/>
</dbReference>
<accession>A0A2H3L237</accession>
<comment type="caution">
    <text evidence="2">The sequence shown here is derived from an EMBL/GenBank/DDBJ whole genome shotgun (WGS) entry which is preliminary data.</text>
</comment>
<organism evidence="2 3">
    <name type="scientific">Candidatus Chloroploca asiatica</name>
    <dbReference type="NCBI Taxonomy" id="1506545"/>
    <lineage>
        <taxon>Bacteria</taxon>
        <taxon>Bacillati</taxon>
        <taxon>Chloroflexota</taxon>
        <taxon>Chloroflexia</taxon>
        <taxon>Chloroflexales</taxon>
        <taxon>Chloroflexineae</taxon>
        <taxon>Oscillochloridaceae</taxon>
        <taxon>Candidatus Chloroploca</taxon>
    </lineage>
</organism>
<evidence type="ECO:0000313" key="2">
    <source>
        <dbReference type="EMBL" id="PDV98787.1"/>
    </source>
</evidence>
<gene>
    <name evidence="2" type="ORF">A9Q02_02305</name>
</gene>
<sequence length="93" mass="10043">MQVLITNLLLLTIAGGIGYLVAQGRPEWFGPESRQRLFFMGWIIALLLAGALRAAAIVYGPASMFALLSIGGGFALGVWLGLRGLSSERPRRR</sequence>
<dbReference type="EMBL" id="LYXE01000090">
    <property type="protein sequence ID" value="PDV98787.1"/>
    <property type="molecule type" value="Genomic_DNA"/>
</dbReference>
<keyword evidence="3" id="KW-1185">Reference proteome</keyword>
<name>A0A2H3L237_9CHLR</name>
<feature type="transmembrane region" description="Helical" evidence="1">
    <location>
        <begin position="6"/>
        <end position="25"/>
    </location>
</feature>
<evidence type="ECO:0000256" key="1">
    <source>
        <dbReference type="SAM" id="Phobius"/>
    </source>
</evidence>
<evidence type="ECO:0000313" key="3">
    <source>
        <dbReference type="Proteomes" id="UP000220922"/>
    </source>
</evidence>
<feature type="transmembrane region" description="Helical" evidence="1">
    <location>
        <begin position="65"/>
        <end position="85"/>
    </location>
</feature>
<keyword evidence="1" id="KW-1133">Transmembrane helix</keyword>
<reference evidence="2 3" key="1">
    <citation type="submission" date="2016-05" db="EMBL/GenBank/DDBJ databases">
        <authorList>
            <person name="Lavstsen T."/>
            <person name="Jespersen J.S."/>
        </authorList>
    </citation>
    <scope>NUCLEOTIDE SEQUENCE [LARGE SCALE GENOMIC DNA]</scope>
    <source>
        <strain evidence="2 3">B7-9</strain>
    </source>
</reference>
<keyword evidence="1" id="KW-0472">Membrane</keyword>
<feature type="transmembrane region" description="Helical" evidence="1">
    <location>
        <begin position="37"/>
        <end position="59"/>
    </location>
</feature>
<dbReference type="OrthoDB" id="163761at2"/>